<organism evidence="3 4">
    <name type="scientific">Tengunoibacter tsumagoiensis</name>
    <dbReference type="NCBI Taxonomy" id="2014871"/>
    <lineage>
        <taxon>Bacteria</taxon>
        <taxon>Bacillati</taxon>
        <taxon>Chloroflexota</taxon>
        <taxon>Ktedonobacteria</taxon>
        <taxon>Ktedonobacterales</taxon>
        <taxon>Dictyobacteraceae</taxon>
        <taxon>Tengunoibacter</taxon>
    </lineage>
</organism>
<dbReference type="InterPro" id="IPR011990">
    <property type="entry name" value="TPR-like_helical_dom_sf"/>
</dbReference>
<protein>
    <recommendedName>
        <fullName evidence="2">CHAT domain-containing protein</fullName>
    </recommendedName>
</protein>
<dbReference type="PANTHER" id="PTHR47691:SF3">
    <property type="entry name" value="HTH-TYPE TRANSCRIPTIONAL REGULATOR RV0890C-RELATED"/>
    <property type="match status" value="1"/>
</dbReference>
<dbReference type="PROSITE" id="PS50005">
    <property type="entry name" value="TPR"/>
    <property type="match status" value="1"/>
</dbReference>
<gene>
    <name evidence="3" type="ORF">KTT_19500</name>
</gene>
<dbReference type="PANTHER" id="PTHR47691">
    <property type="entry name" value="REGULATOR-RELATED"/>
    <property type="match status" value="1"/>
</dbReference>
<feature type="repeat" description="TPR" evidence="1">
    <location>
        <begin position="1048"/>
        <end position="1081"/>
    </location>
</feature>
<comment type="caution">
    <text evidence="3">The sequence shown here is derived from an EMBL/GenBank/DDBJ whole genome shotgun (WGS) entry which is preliminary data.</text>
</comment>
<accession>A0A401ZZ28</accession>
<sequence length="1267" mass="140855">MKGFHRPCMKPLFSEEIHSTQKSGNKTDIMGETVTILFNSRTDGTYEVQVKESWSGNTVSGEFLPPYSSKQVSALQKKLNGLDSRDSELRDIGRRLYGALCGNDPKHLEATHPPVQTLLHSVIHRTLKRRGTVALTLCFGPGCEEFVRYPWELLHNGDHFLLVSGIFTLSRALLRPDLPGGCELPVHPPFRVLYISASPHDCAPLETERSFAAMEEALSPLIESGQIFLDRLEPATFSQLVRYLNLYGGAGMLDDSDTTIPCYVVHFDGHGAYGKLCPRDDCRTMNGPDIRLCAHCGAGLTRIKAQTYLCFCDEDGSKRFIDTQSLRGLFLSSDVRLAVFAACETATFTERRKGPSQAHAAVDATLATALVTAQVPAVVAMPFSLQDDLSPTFMYHFYEALAEGRTLEEALSRARQALLPMQQKSWFIPVLYRHVTDGDEGPAPLIMTGDTIGDHGHPLVHLGPPATFVGRGRELKELNDLVLAATGEKRSERSSRPRTAFTHHIAITGSGGIGKSALALEIVRRNREKFQGGIMGLSLQDGKSFADGLGELITTLRIPVRNLPTVDVKQRVRLVQGTLRSLASRELSSLLLIDGFEEISERAELERWLQFLAGLPQEVVVMVTSRSNPEHMLVVDGPHCRWYEYRVGKMAESDLLNLFTELAAASGLDQRIHLDDPHQQRVMREICQLLDGYPLGAELIFGTARSIGGTVYAPEASTRSLEEVRDELRESPLAGILAVLEVSYRRLKPAAALLLSYLSAFKLPFNREQILLLVTAAQQHLQSPQLSRETEPSSSGQQLAQELVKDWRAARDELVQASFMQFDGRGYVIHPQVAHFALAHLPANERRRVHRVVAEYYSHLPQPRPEEWFASFEHLEAAGDSQDLREASNVAVRASWVLAGRGYTLELQQLLRRAAVHASRLKERALEGRIQCRLGAILRQMGQYAEANACLHGSLSLLKQQEECADVPWTLYELARLQLEEGNLQQARKYVQEGQRLFHEMANSKGEGWCQIVLAEIQQECADYVGALELLEQALLNFLQESEGVGLATAWLERGRIFTAQGRYEEAIQEYHEAQAIFTEQGLMSSQAWVQVQQSIAYLALAQRESAEKLVREALTLFREQKFPLGIAYSLGVMGAILVQRSDLMTARACYEEARALFSASGNRIALAWIGNAQGELELAEGEALEARNCYEQARLLAQEHGALRLVCDAFVGLGDVAQEMHATEEADGYYQQAAEIATELKLPLKNRNFLQSQMATAPKPARSVET</sequence>
<dbReference type="Proteomes" id="UP000287352">
    <property type="component" value="Unassembled WGS sequence"/>
</dbReference>
<reference evidence="4" key="1">
    <citation type="submission" date="2018-12" db="EMBL/GenBank/DDBJ databases">
        <title>Tengunoibacter tsumagoiensis gen. nov., sp. nov., Dictyobacter kobayashii sp. nov., D. alpinus sp. nov., and D. joshuensis sp. nov. and description of Dictyobacteraceae fam. nov. within the order Ktedonobacterales isolated from Tengu-no-mugimeshi.</title>
        <authorList>
            <person name="Wang C.M."/>
            <person name="Zheng Y."/>
            <person name="Sakai Y."/>
            <person name="Toyoda A."/>
            <person name="Minakuchi Y."/>
            <person name="Abe K."/>
            <person name="Yokota A."/>
            <person name="Yabe S."/>
        </authorList>
    </citation>
    <scope>NUCLEOTIDE SEQUENCE [LARGE SCALE GENOMIC DNA]</scope>
    <source>
        <strain evidence="4">Uno3</strain>
    </source>
</reference>
<dbReference type="SMART" id="SM00028">
    <property type="entry name" value="TPR"/>
    <property type="match status" value="7"/>
</dbReference>
<feature type="domain" description="CHAT" evidence="2">
    <location>
        <begin position="118"/>
        <end position="424"/>
    </location>
</feature>
<dbReference type="InterPro" id="IPR027417">
    <property type="entry name" value="P-loop_NTPase"/>
</dbReference>
<evidence type="ECO:0000313" key="3">
    <source>
        <dbReference type="EMBL" id="GCE12091.1"/>
    </source>
</evidence>
<dbReference type="EMBL" id="BIFR01000001">
    <property type="protein sequence ID" value="GCE12091.1"/>
    <property type="molecule type" value="Genomic_DNA"/>
</dbReference>
<dbReference type="Pfam" id="PF13424">
    <property type="entry name" value="TPR_12"/>
    <property type="match status" value="2"/>
</dbReference>
<evidence type="ECO:0000313" key="4">
    <source>
        <dbReference type="Proteomes" id="UP000287352"/>
    </source>
</evidence>
<dbReference type="SUPFAM" id="SSF48452">
    <property type="entry name" value="TPR-like"/>
    <property type="match status" value="2"/>
</dbReference>
<dbReference type="OrthoDB" id="135224at2"/>
<evidence type="ECO:0000256" key="1">
    <source>
        <dbReference type="PROSITE-ProRule" id="PRU00339"/>
    </source>
</evidence>
<dbReference type="AlphaFoldDB" id="A0A401ZZ28"/>
<dbReference type="Gene3D" id="3.40.50.300">
    <property type="entry name" value="P-loop containing nucleotide triphosphate hydrolases"/>
    <property type="match status" value="1"/>
</dbReference>
<dbReference type="SUPFAM" id="SSF52540">
    <property type="entry name" value="P-loop containing nucleoside triphosphate hydrolases"/>
    <property type="match status" value="1"/>
</dbReference>
<dbReference type="InterPro" id="IPR024983">
    <property type="entry name" value="CHAT_dom"/>
</dbReference>
<dbReference type="InterPro" id="IPR019734">
    <property type="entry name" value="TPR_rpt"/>
</dbReference>
<dbReference type="Gene3D" id="1.25.40.10">
    <property type="entry name" value="Tetratricopeptide repeat domain"/>
    <property type="match status" value="2"/>
</dbReference>
<evidence type="ECO:0000259" key="2">
    <source>
        <dbReference type="Pfam" id="PF12770"/>
    </source>
</evidence>
<keyword evidence="4" id="KW-1185">Reference proteome</keyword>
<keyword evidence="1" id="KW-0802">TPR repeat</keyword>
<dbReference type="Pfam" id="PF12770">
    <property type="entry name" value="CHAT"/>
    <property type="match status" value="1"/>
</dbReference>
<name>A0A401ZZ28_9CHLR</name>
<proteinExistence type="predicted"/>